<dbReference type="InterPro" id="IPR005467">
    <property type="entry name" value="His_kinase_dom"/>
</dbReference>
<keyword evidence="10 14" id="KW-0067">ATP-binding</keyword>
<keyword evidence="19" id="KW-1185">Reference proteome</keyword>
<dbReference type="CDD" id="cd16917">
    <property type="entry name" value="HATPase_UhpB-NarQ-NarX-like"/>
    <property type="match status" value="1"/>
</dbReference>
<feature type="domain" description="HAMP" evidence="17">
    <location>
        <begin position="176"/>
        <end position="228"/>
    </location>
</feature>
<evidence type="ECO:0000259" key="16">
    <source>
        <dbReference type="PROSITE" id="PS50109"/>
    </source>
</evidence>
<keyword evidence="13 14" id="KW-0472">Membrane</keyword>
<comment type="caution">
    <text evidence="18">The sequence shown here is derived from an EMBL/GenBank/DDBJ whole genome shotgun (WGS) entry which is preliminary data.</text>
</comment>
<feature type="transmembrane region" description="Helical" evidence="15">
    <location>
        <begin position="152"/>
        <end position="173"/>
    </location>
</feature>
<dbReference type="InterPro" id="IPR042295">
    <property type="entry name" value="NarX-like_N_sf"/>
</dbReference>
<keyword evidence="3 14" id="KW-1003">Cell membrane</keyword>
<dbReference type="Gene3D" id="1.20.120.960">
    <property type="entry name" value="Histidine kinase NarX, sensor domain"/>
    <property type="match status" value="1"/>
</dbReference>
<comment type="catalytic activity">
    <reaction evidence="1 14">
        <text>ATP + protein L-histidine = ADP + protein N-phospho-L-histidine.</text>
        <dbReference type="EC" id="2.7.13.3"/>
    </reaction>
</comment>
<accession>A0ABV7CCU8</accession>
<dbReference type="InterPro" id="IPR003660">
    <property type="entry name" value="HAMP_dom"/>
</dbReference>
<dbReference type="PIRSF" id="PIRSF003167">
    <property type="entry name" value="STHK_NarX/NarQ"/>
    <property type="match status" value="1"/>
</dbReference>
<keyword evidence="5" id="KW-0597">Phosphoprotein</keyword>
<dbReference type="GO" id="GO:0004673">
    <property type="term" value="F:protein histidine kinase activity"/>
    <property type="evidence" value="ECO:0007669"/>
    <property type="project" value="UniProtKB-EC"/>
</dbReference>
<evidence type="ECO:0000256" key="10">
    <source>
        <dbReference type="ARBA" id="ARBA00022840"/>
    </source>
</evidence>
<dbReference type="Pfam" id="PF07730">
    <property type="entry name" value="HisKA_3"/>
    <property type="match status" value="1"/>
</dbReference>
<dbReference type="Pfam" id="PF00672">
    <property type="entry name" value="HAMP"/>
    <property type="match status" value="1"/>
</dbReference>
<evidence type="ECO:0000256" key="4">
    <source>
        <dbReference type="ARBA" id="ARBA00022519"/>
    </source>
</evidence>
<proteinExistence type="predicted"/>
<dbReference type="PROSITE" id="PS50885">
    <property type="entry name" value="HAMP"/>
    <property type="match status" value="1"/>
</dbReference>
<dbReference type="CDD" id="cd06225">
    <property type="entry name" value="HAMP"/>
    <property type="match status" value="1"/>
</dbReference>
<organism evidence="18 19">
    <name type="scientific">Vibrio zhugei</name>
    <dbReference type="NCBI Taxonomy" id="2479546"/>
    <lineage>
        <taxon>Bacteria</taxon>
        <taxon>Pseudomonadati</taxon>
        <taxon>Pseudomonadota</taxon>
        <taxon>Gammaproteobacteria</taxon>
        <taxon>Vibrionales</taxon>
        <taxon>Vibrionaceae</taxon>
        <taxon>Vibrio</taxon>
    </lineage>
</organism>
<keyword evidence="12 14" id="KW-0902">Two-component regulatory system</keyword>
<dbReference type="InterPro" id="IPR050482">
    <property type="entry name" value="Sensor_HK_TwoCompSys"/>
</dbReference>
<dbReference type="SMART" id="SM00304">
    <property type="entry name" value="HAMP"/>
    <property type="match status" value="1"/>
</dbReference>
<evidence type="ECO:0000256" key="1">
    <source>
        <dbReference type="ARBA" id="ARBA00000085"/>
    </source>
</evidence>
<evidence type="ECO:0000256" key="8">
    <source>
        <dbReference type="ARBA" id="ARBA00022741"/>
    </source>
</evidence>
<dbReference type="CDD" id="cd22899">
    <property type="entry name" value="NarQ_sensor"/>
    <property type="match status" value="1"/>
</dbReference>
<gene>
    <name evidence="18" type="primary">narQ</name>
    <name evidence="18" type="ORF">ACFODT_12230</name>
</gene>
<keyword evidence="7 15" id="KW-0812">Transmembrane</keyword>
<name>A0ABV7CCU8_9VIBR</name>
<keyword evidence="4 14" id="KW-0997">Cell inner membrane</keyword>
<dbReference type="SUPFAM" id="SSF158472">
    <property type="entry name" value="HAMP domain-like"/>
    <property type="match status" value="1"/>
</dbReference>
<dbReference type="InterPro" id="IPR003594">
    <property type="entry name" value="HATPase_dom"/>
</dbReference>
<evidence type="ECO:0000256" key="7">
    <source>
        <dbReference type="ARBA" id="ARBA00022692"/>
    </source>
</evidence>
<feature type="domain" description="Histidine kinase" evidence="16">
    <location>
        <begin position="368"/>
        <end position="567"/>
    </location>
</feature>
<evidence type="ECO:0000259" key="17">
    <source>
        <dbReference type="PROSITE" id="PS50885"/>
    </source>
</evidence>
<keyword evidence="9 14" id="KW-0418">Kinase</keyword>
<reference evidence="19" key="1">
    <citation type="journal article" date="2019" name="Int. J. Syst. Evol. Microbiol.">
        <title>The Global Catalogue of Microorganisms (GCM) 10K type strain sequencing project: providing services to taxonomists for standard genome sequencing and annotation.</title>
        <authorList>
            <consortium name="The Broad Institute Genomics Platform"/>
            <consortium name="The Broad Institute Genome Sequencing Center for Infectious Disease"/>
            <person name="Wu L."/>
            <person name="Ma J."/>
        </authorList>
    </citation>
    <scope>NUCLEOTIDE SEQUENCE [LARGE SCALE GENOMIC DNA]</scope>
    <source>
        <strain evidence="19">KCTC 62784</strain>
    </source>
</reference>
<evidence type="ECO:0000256" key="9">
    <source>
        <dbReference type="ARBA" id="ARBA00022777"/>
    </source>
</evidence>
<dbReference type="SMART" id="SM00387">
    <property type="entry name" value="HATPase_c"/>
    <property type="match status" value="1"/>
</dbReference>
<dbReference type="InterPro" id="IPR011712">
    <property type="entry name" value="Sig_transdc_His_kin_sub3_dim/P"/>
</dbReference>
<dbReference type="EC" id="2.7.13.3" evidence="14"/>
<dbReference type="PROSITE" id="PS50109">
    <property type="entry name" value="HIS_KIN"/>
    <property type="match status" value="1"/>
</dbReference>
<keyword evidence="8 14" id="KW-0547">Nucleotide-binding</keyword>
<evidence type="ECO:0000256" key="5">
    <source>
        <dbReference type="ARBA" id="ARBA00022553"/>
    </source>
</evidence>
<protein>
    <recommendedName>
        <fullName evidence="14">Sensor protein</fullName>
        <ecNumber evidence="14">2.7.13.3</ecNumber>
    </recommendedName>
</protein>
<evidence type="ECO:0000256" key="13">
    <source>
        <dbReference type="ARBA" id="ARBA00023136"/>
    </source>
</evidence>
<dbReference type="InterPro" id="IPR029095">
    <property type="entry name" value="NarX-like_N"/>
</dbReference>
<dbReference type="Pfam" id="PF13675">
    <property type="entry name" value="PilJ"/>
    <property type="match status" value="1"/>
</dbReference>
<feature type="transmembrane region" description="Helical" evidence="15">
    <location>
        <begin position="12"/>
        <end position="33"/>
    </location>
</feature>
<evidence type="ECO:0000256" key="12">
    <source>
        <dbReference type="ARBA" id="ARBA00023012"/>
    </source>
</evidence>
<comment type="subcellular location">
    <subcellularLocation>
        <location evidence="2">Cell inner membrane</location>
        <topology evidence="2">Multi-pass membrane protein</topology>
    </subcellularLocation>
</comment>
<evidence type="ECO:0000256" key="3">
    <source>
        <dbReference type="ARBA" id="ARBA00022475"/>
    </source>
</evidence>
<evidence type="ECO:0000256" key="11">
    <source>
        <dbReference type="ARBA" id="ARBA00022989"/>
    </source>
</evidence>
<dbReference type="InterPro" id="IPR036890">
    <property type="entry name" value="HATPase_C_sf"/>
</dbReference>
<keyword evidence="6 14" id="KW-0808">Transferase</keyword>
<dbReference type="Pfam" id="PF02518">
    <property type="entry name" value="HATPase_c"/>
    <property type="match status" value="1"/>
</dbReference>
<dbReference type="NCBIfam" id="NF008184">
    <property type="entry name" value="PRK10935.1"/>
    <property type="match status" value="1"/>
</dbReference>
<evidence type="ECO:0000256" key="6">
    <source>
        <dbReference type="ARBA" id="ARBA00022679"/>
    </source>
</evidence>
<evidence type="ECO:0000256" key="15">
    <source>
        <dbReference type="SAM" id="Phobius"/>
    </source>
</evidence>
<evidence type="ECO:0000313" key="18">
    <source>
        <dbReference type="EMBL" id="MFC3024593.1"/>
    </source>
</evidence>
<dbReference type="PANTHER" id="PTHR24421">
    <property type="entry name" value="NITRATE/NITRITE SENSOR PROTEIN NARX-RELATED"/>
    <property type="match status" value="1"/>
</dbReference>
<keyword evidence="11 15" id="KW-1133">Transmembrane helix</keyword>
<dbReference type="Gene3D" id="1.20.5.1930">
    <property type="match status" value="1"/>
</dbReference>
<evidence type="ECO:0000256" key="2">
    <source>
        <dbReference type="ARBA" id="ARBA00004429"/>
    </source>
</evidence>
<sequence length="572" mass="65231">MLRPMEHTVTRFIVKWMSLIIIFSLIIIGYSIFTLASSLNDAEMINASSSLRTQIYRITIDVKTNDVHTLQHIEDFEHTLYGKTMRRLDKWWIPDNIRAYYRQLVLDWKAIKNTLIRQHNVSLTEQVDPYIRYIEQFEYKLQHYNEQKLTTLAWVAALCLSGVILVCLIVVRYTRNEIVKPLRQLAQASQKIKEGKFDVGLTPRFQNELGELMVTFNGMAHELGQLYQGLEIAVDEKTRHLRMANQSLQVLYHSSQELSSSRLTVENFQVILDYFCSVEGVSSAELQIIDAGGQGLALHGGERFADYSLHRELSVDGVLLGYLRWKEGLPCPDKMLIKNFLHIFEQAIHYAKSQKQSEQILLLEERATIARELHDSLAQSLSYLKIQVSLLKRSMSATDLDTMQTNAAPVIAEIDTGLSNAYKQLRELLTTFRLTLKESNFGQALSEVVNQLRERTSAEITLNNLLVSFELSAQQQVHLVQLIREVTINAIKHAQAKTIAIHCGEENGMITVFIEDDGIGFSEPPSKVNHYGMNIMYERAQRLGGELHIDSEPNQGCKVSITYPANKKGDLS</sequence>
<dbReference type="Gene3D" id="3.30.565.10">
    <property type="entry name" value="Histidine kinase-like ATPase, C-terminal domain"/>
    <property type="match status" value="1"/>
</dbReference>
<dbReference type="InterPro" id="IPR016380">
    <property type="entry name" value="Sig_transdc_His_kin_NarX/NarQ"/>
</dbReference>
<dbReference type="PANTHER" id="PTHR24421:SF10">
    <property type="entry name" value="NITRATE_NITRITE SENSOR PROTEIN NARQ"/>
    <property type="match status" value="1"/>
</dbReference>
<dbReference type="Gene3D" id="6.10.340.10">
    <property type="match status" value="1"/>
</dbReference>
<evidence type="ECO:0000256" key="14">
    <source>
        <dbReference type="PIRNR" id="PIRNR003167"/>
    </source>
</evidence>
<evidence type="ECO:0000313" key="19">
    <source>
        <dbReference type="Proteomes" id="UP001595384"/>
    </source>
</evidence>
<dbReference type="RefSeq" id="WP_123014186.1">
    <property type="nucleotide sequence ID" value="NZ_AP024912.1"/>
</dbReference>
<dbReference type="EMBL" id="JBHRSE010000083">
    <property type="protein sequence ID" value="MFC3024593.1"/>
    <property type="molecule type" value="Genomic_DNA"/>
</dbReference>
<dbReference type="Proteomes" id="UP001595384">
    <property type="component" value="Unassembled WGS sequence"/>
</dbReference>
<dbReference type="SUPFAM" id="SSF55874">
    <property type="entry name" value="ATPase domain of HSP90 chaperone/DNA topoisomerase II/histidine kinase"/>
    <property type="match status" value="1"/>
</dbReference>